<dbReference type="Proteomes" id="UP000241414">
    <property type="component" value="Segment"/>
</dbReference>
<dbReference type="EMBL" id="MG839020">
    <property type="protein sequence ID" value="AUX82909.1"/>
    <property type="molecule type" value="Genomic_DNA"/>
</dbReference>
<organism evidence="1 2">
    <name type="scientific">Microbacterium phage Kale</name>
    <dbReference type="NCBI Taxonomy" id="2079585"/>
    <lineage>
        <taxon>Viruses</taxon>
        <taxon>Duplodnaviria</taxon>
        <taxon>Heunggongvirae</taxon>
        <taxon>Uroviricota</taxon>
        <taxon>Caudoviricetes</taxon>
        <taxon>Ilzatvirus</taxon>
        <taxon>Ilzatvirus ilzat</taxon>
    </lineage>
</organism>
<gene>
    <name evidence="1" type="primary">10</name>
    <name evidence="1" type="ORF">PBI_KALE_10</name>
</gene>
<name>A0A2L0HMG7_9CAUD</name>
<protein>
    <submittedName>
        <fullName evidence="1">Uncharacterized protein</fullName>
    </submittedName>
</protein>
<evidence type="ECO:0000313" key="1">
    <source>
        <dbReference type="EMBL" id="AUX82909.1"/>
    </source>
</evidence>
<sequence length="138" mass="14564">MVTAMSTQTLAESSRLLELVLMDSLQLLDVGDPITVGHNVTRSLTPVGDPIPGLVQTTTLQNAVESRVESVYSIKVRQGTQISAGQAIRVVSCVQEPSLVGKVLLLDKISQNGLALLRKGVATDATIVNQEGKEAISA</sequence>
<proteinExistence type="predicted"/>
<evidence type="ECO:0000313" key="2">
    <source>
        <dbReference type="Proteomes" id="UP000241414"/>
    </source>
</evidence>
<accession>A0A2L0HMG7</accession>
<reference evidence="1 2" key="1">
    <citation type="submission" date="2018-01" db="EMBL/GenBank/DDBJ databases">
        <authorList>
            <person name="Betsko A.J."/>
            <person name="Garlena R.A."/>
            <person name="Russell D.A."/>
            <person name="Pope W.H."/>
            <person name="Jacobs-Sera D."/>
            <person name="Hatfull G.F."/>
        </authorList>
    </citation>
    <scope>NUCLEOTIDE SEQUENCE [LARGE SCALE GENOMIC DNA]</scope>
</reference>